<keyword evidence="1" id="KW-0479">Metal-binding</keyword>
<proteinExistence type="predicted"/>
<dbReference type="GO" id="GO:0008270">
    <property type="term" value="F:zinc ion binding"/>
    <property type="evidence" value="ECO:0007669"/>
    <property type="project" value="UniProtKB-KW"/>
</dbReference>
<keyword evidence="5" id="KW-1185">Reference proteome</keyword>
<sequence>MSTKLNKRETPARDRSVQDLSVSPRGPRPGYFIVRKSGEVVPLVAVDELPLGVDLVGVPRSLDLVETGGMLNLGLQGGGGEGFYGLVGLEEDGEEEDVVTGNSGFDTAVSSPLILPIRSSTMATQPTPPSSKQHFPPGFSTSIHAPSPLSNPRIQNHSISSLGTQQQAQQQTCRHWCTHNRRCKWGDNCRYKHVMPRTRFELGLIGLSDWPDWFKKENLGFFPEFGVRRGRGLDRLDRLGDGGLQGDGAGGMERMERGREKERSDMVGGIVGREVREREMERAVEMGMGMGILEGERVLERLREMEKLLKLKGVSGKSRDKNADSKLRDEKRIKEKEKEKMREKEREKERDREEKLEIRRTEAKKERERLRSEKAREKEVSGRIDRGDAEGARRWEDDSVDEEFSGDGGKGGMKGKGREEGKERIEKGGKESASAEKEKLVDV</sequence>
<evidence type="ECO:0000259" key="3">
    <source>
        <dbReference type="PROSITE" id="PS50103"/>
    </source>
</evidence>
<dbReference type="Gene3D" id="4.10.1000.10">
    <property type="entry name" value="Zinc finger, CCCH-type"/>
    <property type="match status" value="1"/>
</dbReference>
<dbReference type="InterPro" id="IPR000571">
    <property type="entry name" value="Znf_CCCH"/>
</dbReference>
<comment type="caution">
    <text evidence="4">The sequence shown here is derived from an EMBL/GenBank/DDBJ whole genome shotgun (WGS) entry which is preliminary data.</text>
</comment>
<feature type="compositionally biased region" description="Basic and acidic residues" evidence="2">
    <location>
        <begin position="317"/>
        <end position="397"/>
    </location>
</feature>
<protein>
    <recommendedName>
        <fullName evidence="3">C3H1-type domain-containing protein</fullName>
    </recommendedName>
</protein>
<reference evidence="4" key="1">
    <citation type="submission" date="2022-11" db="EMBL/GenBank/DDBJ databases">
        <title>Genome Resource of Sclerotinia nivalis Strain SnTB1, a Plant Pathogen Isolated from American Ginseng.</title>
        <authorList>
            <person name="Fan S."/>
        </authorList>
    </citation>
    <scope>NUCLEOTIDE SEQUENCE</scope>
    <source>
        <strain evidence="4">SnTB1</strain>
    </source>
</reference>
<feature type="domain" description="C3H1-type" evidence="3">
    <location>
        <begin position="167"/>
        <end position="196"/>
    </location>
</feature>
<keyword evidence="1" id="KW-0862">Zinc</keyword>
<dbReference type="EMBL" id="JAPEIS010000016">
    <property type="protein sequence ID" value="KAJ8058317.1"/>
    <property type="molecule type" value="Genomic_DNA"/>
</dbReference>
<evidence type="ECO:0000256" key="1">
    <source>
        <dbReference type="PROSITE-ProRule" id="PRU00723"/>
    </source>
</evidence>
<evidence type="ECO:0000256" key="2">
    <source>
        <dbReference type="SAM" id="MobiDB-lite"/>
    </source>
</evidence>
<feature type="region of interest" description="Disordered" evidence="2">
    <location>
        <begin position="1"/>
        <end position="23"/>
    </location>
</feature>
<dbReference type="PROSITE" id="PS50103">
    <property type="entry name" value="ZF_C3H1"/>
    <property type="match status" value="1"/>
</dbReference>
<name>A0A9X0A929_9HELO</name>
<feature type="region of interest" description="Disordered" evidence="2">
    <location>
        <begin position="315"/>
        <end position="443"/>
    </location>
</feature>
<feature type="region of interest" description="Disordered" evidence="2">
    <location>
        <begin position="239"/>
        <end position="265"/>
    </location>
</feature>
<dbReference type="OrthoDB" id="411372at2759"/>
<organism evidence="4 5">
    <name type="scientific">Sclerotinia nivalis</name>
    <dbReference type="NCBI Taxonomy" id="352851"/>
    <lineage>
        <taxon>Eukaryota</taxon>
        <taxon>Fungi</taxon>
        <taxon>Dikarya</taxon>
        <taxon>Ascomycota</taxon>
        <taxon>Pezizomycotina</taxon>
        <taxon>Leotiomycetes</taxon>
        <taxon>Helotiales</taxon>
        <taxon>Sclerotiniaceae</taxon>
        <taxon>Sclerotinia</taxon>
    </lineage>
</organism>
<feature type="compositionally biased region" description="Basic and acidic residues" evidence="2">
    <location>
        <begin position="416"/>
        <end position="443"/>
    </location>
</feature>
<evidence type="ECO:0000313" key="4">
    <source>
        <dbReference type="EMBL" id="KAJ8058317.1"/>
    </source>
</evidence>
<feature type="compositionally biased region" description="Basic and acidic residues" evidence="2">
    <location>
        <begin position="253"/>
        <end position="265"/>
    </location>
</feature>
<gene>
    <name evidence="4" type="ORF">OCU04_012508</name>
</gene>
<feature type="compositionally biased region" description="Basic and acidic residues" evidence="2">
    <location>
        <begin position="1"/>
        <end position="17"/>
    </location>
</feature>
<keyword evidence="1" id="KW-0863">Zinc-finger</keyword>
<feature type="compositionally biased region" description="Gly residues" evidence="2">
    <location>
        <begin position="241"/>
        <end position="251"/>
    </location>
</feature>
<accession>A0A9X0A929</accession>
<dbReference type="AlphaFoldDB" id="A0A9X0A929"/>
<feature type="zinc finger region" description="C3H1-type" evidence="1">
    <location>
        <begin position="167"/>
        <end position="196"/>
    </location>
</feature>
<evidence type="ECO:0000313" key="5">
    <source>
        <dbReference type="Proteomes" id="UP001152300"/>
    </source>
</evidence>
<dbReference type="Proteomes" id="UP001152300">
    <property type="component" value="Unassembled WGS sequence"/>
</dbReference>